<dbReference type="Gene3D" id="1.10.150.520">
    <property type="match status" value="1"/>
</dbReference>
<gene>
    <name evidence="4" type="ORF">CXG46_21330</name>
</gene>
<dbReference type="SFLD" id="SFLDS00003">
    <property type="entry name" value="Haloacid_Dehalogenase"/>
    <property type="match status" value="1"/>
</dbReference>
<evidence type="ECO:0000256" key="1">
    <source>
        <dbReference type="ARBA" id="ARBA00022723"/>
    </source>
</evidence>
<reference evidence="4 5" key="1">
    <citation type="submission" date="2017-12" db="EMBL/GenBank/DDBJ databases">
        <title>Pharmacopeia of the Arctic Ocean.</title>
        <authorList>
            <person name="Collins E."/>
            <person name="Ducluzeau A.-L."/>
        </authorList>
    </citation>
    <scope>NUCLEOTIDE SEQUENCE [LARGE SCALE GENOMIC DNA]</scope>
    <source>
        <strain evidence="4 5">DSM 23325</strain>
    </source>
</reference>
<dbReference type="Gene3D" id="3.40.50.1000">
    <property type="entry name" value="HAD superfamily/HAD-like"/>
    <property type="match status" value="1"/>
</dbReference>
<dbReference type="InterPro" id="IPR051400">
    <property type="entry name" value="HAD-like_hydrolase"/>
</dbReference>
<dbReference type="PANTHER" id="PTHR46470:SF2">
    <property type="entry name" value="GLYCERALDEHYDE 3-PHOSPHATE PHOSPHATASE"/>
    <property type="match status" value="1"/>
</dbReference>
<proteinExistence type="predicted"/>
<dbReference type="SFLD" id="SFLDG01129">
    <property type="entry name" value="C1.5:_HAD__Beta-PGM__Phosphata"/>
    <property type="match status" value="1"/>
</dbReference>
<keyword evidence="1" id="KW-0479">Metal-binding</keyword>
<name>A0ABX4QTF0_9ACTN</name>
<dbReference type="Pfam" id="PF00702">
    <property type="entry name" value="Hydrolase"/>
    <property type="match status" value="1"/>
</dbReference>
<evidence type="ECO:0000256" key="3">
    <source>
        <dbReference type="ARBA" id="ARBA00022842"/>
    </source>
</evidence>
<dbReference type="Proteomes" id="UP000233565">
    <property type="component" value="Unassembled WGS sequence"/>
</dbReference>
<dbReference type="GO" id="GO:0016787">
    <property type="term" value="F:hydrolase activity"/>
    <property type="evidence" value="ECO:0007669"/>
    <property type="project" value="UniProtKB-KW"/>
</dbReference>
<keyword evidence="2 4" id="KW-0378">Hydrolase</keyword>
<dbReference type="SUPFAM" id="SSF56784">
    <property type="entry name" value="HAD-like"/>
    <property type="match status" value="1"/>
</dbReference>
<evidence type="ECO:0000313" key="5">
    <source>
        <dbReference type="Proteomes" id="UP000233565"/>
    </source>
</evidence>
<protein>
    <submittedName>
        <fullName evidence="4">HAD family hydrolase</fullName>
    </submittedName>
</protein>
<keyword evidence="3" id="KW-0460">Magnesium</keyword>
<evidence type="ECO:0000256" key="2">
    <source>
        <dbReference type="ARBA" id="ARBA00022801"/>
    </source>
</evidence>
<organism evidence="4 5">
    <name type="scientific">Nocardioides alpinus</name>
    <dbReference type="NCBI Taxonomy" id="748909"/>
    <lineage>
        <taxon>Bacteria</taxon>
        <taxon>Bacillati</taxon>
        <taxon>Actinomycetota</taxon>
        <taxon>Actinomycetes</taxon>
        <taxon>Propionibacteriales</taxon>
        <taxon>Nocardioidaceae</taxon>
        <taxon>Nocardioides</taxon>
    </lineage>
</organism>
<dbReference type="InterPro" id="IPR036412">
    <property type="entry name" value="HAD-like_sf"/>
</dbReference>
<dbReference type="EMBL" id="PJBV01000035">
    <property type="protein sequence ID" value="PKH37927.1"/>
    <property type="molecule type" value="Genomic_DNA"/>
</dbReference>
<dbReference type="PANTHER" id="PTHR46470">
    <property type="entry name" value="N-ACYLNEURAMINATE-9-PHOSPHATASE"/>
    <property type="match status" value="1"/>
</dbReference>
<keyword evidence="5" id="KW-1185">Reference proteome</keyword>
<dbReference type="InterPro" id="IPR023214">
    <property type="entry name" value="HAD_sf"/>
</dbReference>
<sequence>MVIGAPRGVVLDLDDTLYLERDYVRSGFAAVGAHVAARSDSDAAQVADHLWRRFTSGEWGSHFDDLLASDPALSGRVEVLELVEVYRHHVPEIDLLPGVRDLLADLRGAGRRTAVISDGALVGQQQKVRALGLEELVDGPVVLTDVWGREGWKPHPRAFLHVAQAWGLAPEDLVYVGDNPHKDFDAPRDLGWSCVRMRMPGQLHQEVEDRLDPDVTVDSWAGLAEVLSVTPRLT</sequence>
<comment type="caution">
    <text evidence="4">The sequence shown here is derived from an EMBL/GenBank/DDBJ whole genome shotgun (WGS) entry which is preliminary data.</text>
</comment>
<accession>A0ABX4QTF0</accession>
<evidence type="ECO:0000313" key="4">
    <source>
        <dbReference type="EMBL" id="PKH37927.1"/>
    </source>
</evidence>